<evidence type="ECO:0000256" key="5">
    <source>
        <dbReference type="HAMAP-Rule" id="MF_03188"/>
    </source>
</evidence>
<organism evidence="7 8">
    <name type="scientific">Corymbia citriodora subsp. variegata</name>
    <dbReference type="NCBI Taxonomy" id="360336"/>
    <lineage>
        <taxon>Eukaryota</taxon>
        <taxon>Viridiplantae</taxon>
        <taxon>Streptophyta</taxon>
        <taxon>Embryophyta</taxon>
        <taxon>Tracheophyta</taxon>
        <taxon>Spermatophyta</taxon>
        <taxon>Magnoliopsida</taxon>
        <taxon>eudicotyledons</taxon>
        <taxon>Gunneridae</taxon>
        <taxon>Pentapetalae</taxon>
        <taxon>rosids</taxon>
        <taxon>malvids</taxon>
        <taxon>Myrtales</taxon>
        <taxon>Myrtaceae</taxon>
        <taxon>Myrtoideae</taxon>
        <taxon>Eucalypteae</taxon>
        <taxon>Corymbia</taxon>
    </lineage>
</organism>
<name>A0A8T0CEA2_CORYI</name>
<dbReference type="Gramene" id="rna-gnl|WGS:JABURB|Cocit.L1279.1">
    <property type="protein sequence ID" value="cds-KAF7845678.1"/>
    <property type="gene ID" value="gene-BT93_L1279"/>
</dbReference>
<dbReference type="CDD" id="cd02440">
    <property type="entry name" value="AdoMet_MTases"/>
    <property type="match status" value="1"/>
</dbReference>
<proteinExistence type="inferred from homology"/>
<dbReference type="EMBL" id="MU103079">
    <property type="protein sequence ID" value="KAF7845678.1"/>
    <property type="molecule type" value="Genomic_DNA"/>
</dbReference>
<dbReference type="SUPFAM" id="SSF53335">
    <property type="entry name" value="S-adenosyl-L-methionine-dependent methyltransferases"/>
    <property type="match status" value="1"/>
</dbReference>
<dbReference type="InterPro" id="IPR025714">
    <property type="entry name" value="Methyltranfer_dom"/>
</dbReference>
<evidence type="ECO:0000256" key="2">
    <source>
        <dbReference type="ARBA" id="ARBA00022603"/>
    </source>
</evidence>
<dbReference type="HAMAP" id="MF_03188">
    <property type="entry name" value="Methyltr_EFM4"/>
    <property type="match status" value="1"/>
</dbReference>
<dbReference type="Gene3D" id="3.40.50.150">
    <property type="entry name" value="Vaccinia Virus protein VP39"/>
    <property type="match status" value="1"/>
</dbReference>
<dbReference type="InterPro" id="IPR029063">
    <property type="entry name" value="SAM-dependent_MTases_sf"/>
</dbReference>
<dbReference type="OrthoDB" id="10069295at2759"/>
<evidence type="ECO:0000259" key="6">
    <source>
        <dbReference type="Pfam" id="PF13847"/>
    </source>
</evidence>
<dbReference type="Pfam" id="PF13847">
    <property type="entry name" value="Methyltransf_31"/>
    <property type="match status" value="1"/>
</dbReference>
<keyword evidence="3 5" id="KW-0808">Transferase</keyword>
<reference evidence="7" key="1">
    <citation type="submission" date="2020-05" db="EMBL/GenBank/DDBJ databases">
        <title>WGS assembly of Corymbia citriodora subspecies variegata.</title>
        <authorList>
            <person name="Barry K."/>
            <person name="Hundley H."/>
            <person name="Shu S."/>
            <person name="Jenkins J."/>
            <person name="Grimwood J."/>
            <person name="Baten A."/>
        </authorList>
    </citation>
    <scope>NUCLEOTIDE SEQUENCE</scope>
    <source>
        <strain evidence="7">CV2-018</strain>
    </source>
</reference>
<keyword evidence="8" id="KW-1185">Reference proteome</keyword>
<dbReference type="EC" id="2.1.1.-" evidence="5"/>
<comment type="caution">
    <text evidence="7">The sequence shown here is derived from an EMBL/GenBank/DDBJ whole genome shotgun (WGS) entry which is preliminary data.</text>
</comment>
<dbReference type="Proteomes" id="UP000806378">
    <property type="component" value="Unassembled WGS sequence"/>
</dbReference>
<dbReference type="GO" id="GO:0005737">
    <property type="term" value="C:cytoplasm"/>
    <property type="evidence" value="ECO:0007669"/>
    <property type="project" value="UniProtKB-SubCell"/>
</dbReference>
<dbReference type="AlphaFoldDB" id="A0A8T0CEA2"/>
<keyword evidence="4 5" id="KW-0949">S-adenosyl-L-methionine</keyword>
<dbReference type="InterPro" id="IPR026635">
    <property type="entry name" value="Efm4/METTL10"/>
</dbReference>
<evidence type="ECO:0000256" key="3">
    <source>
        <dbReference type="ARBA" id="ARBA00022679"/>
    </source>
</evidence>
<comment type="function">
    <text evidence="5">S-adenosyl-L-methionine-dependent protein-lysine N-methyltransferase that methylates elongation factor 1-alpha.</text>
</comment>
<comment type="similarity">
    <text evidence="5">Belongs to the class I-like SAM-binding methyltransferase superfamily. EFM4 family.</text>
</comment>
<keyword evidence="1 5" id="KW-0963">Cytoplasm</keyword>
<accession>A0A8T0CEA2</accession>
<sequence>MRTHLDPSELGTKQYWDSFYAREITNHTSNASDVGTIWFDDSGAEDKVLERLDLWSDEQEADKHVLRKTESDGRPASRILDLGTGNGHMLFALRDEGWEGELVGVDYSAESVTLARQIGAKRKEDQDEEEGEVRFETWDLLNQEPGEWLGEGFDAVLDKGTFDAISLSEETDAQGRRICETYKERVVPLVKKGGLFVITSCNWTKEEILHWFEGEELKFFDEGPYATFTYGGKTGSSVCTILFQRR</sequence>
<protein>
    <recommendedName>
        <fullName evidence="5">Protein-lysine N-methyltransferase BT93_L1279</fullName>
        <ecNumber evidence="5">2.1.1.-</ecNumber>
    </recommendedName>
</protein>
<evidence type="ECO:0000313" key="8">
    <source>
        <dbReference type="Proteomes" id="UP000806378"/>
    </source>
</evidence>
<dbReference type="GO" id="GO:0016279">
    <property type="term" value="F:protein-lysine N-methyltransferase activity"/>
    <property type="evidence" value="ECO:0007669"/>
    <property type="project" value="UniProtKB-UniRule"/>
</dbReference>
<feature type="domain" description="Methyltransferase" evidence="6">
    <location>
        <begin position="76"/>
        <end position="207"/>
    </location>
</feature>
<keyword evidence="2 5" id="KW-0489">Methyltransferase</keyword>
<dbReference type="PANTHER" id="PTHR12843:SF5">
    <property type="entry name" value="EEF1A LYSINE METHYLTRANSFERASE 2"/>
    <property type="match status" value="1"/>
</dbReference>
<evidence type="ECO:0000256" key="1">
    <source>
        <dbReference type="ARBA" id="ARBA00022490"/>
    </source>
</evidence>
<comment type="subcellular location">
    <subcellularLocation>
        <location evidence="5">Cytoplasm</location>
    </subcellularLocation>
</comment>
<gene>
    <name evidence="7" type="ORF">BT93_L1279</name>
</gene>
<evidence type="ECO:0000313" key="7">
    <source>
        <dbReference type="EMBL" id="KAF7845678.1"/>
    </source>
</evidence>
<dbReference type="PANTHER" id="PTHR12843">
    <property type="entry name" value="PROTEIN-LYSINE N-METHYLTRANSFERASE METTL10"/>
    <property type="match status" value="1"/>
</dbReference>
<dbReference type="GO" id="GO:0032259">
    <property type="term" value="P:methylation"/>
    <property type="evidence" value="ECO:0007669"/>
    <property type="project" value="UniProtKB-KW"/>
</dbReference>
<evidence type="ECO:0000256" key="4">
    <source>
        <dbReference type="ARBA" id="ARBA00022691"/>
    </source>
</evidence>